<dbReference type="EMBL" id="CATQJA010001143">
    <property type="protein sequence ID" value="CAJ0565979.1"/>
    <property type="molecule type" value="Genomic_DNA"/>
</dbReference>
<feature type="transmembrane region" description="Helical" evidence="6">
    <location>
        <begin position="16"/>
        <end position="36"/>
    </location>
</feature>
<feature type="compositionally biased region" description="Acidic residues" evidence="5">
    <location>
        <begin position="274"/>
        <end position="286"/>
    </location>
</feature>
<feature type="region of interest" description="Disordered" evidence="5">
    <location>
        <begin position="265"/>
        <end position="286"/>
    </location>
</feature>
<feature type="transmembrane region" description="Helical" evidence="6">
    <location>
        <begin position="217"/>
        <end position="237"/>
    </location>
</feature>
<keyword evidence="4 6" id="KW-0472">Membrane</keyword>
<dbReference type="Proteomes" id="UP001177023">
    <property type="component" value="Unassembled WGS sequence"/>
</dbReference>
<feature type="transmembrane region" description="Helical" evidence="6">
    <location>
        <begin position="157"/>
        <end position="181"/>
    </location>
</feature>
<organism evidence="7 8">
    <name type="scientific">Mesorhabditis spiculigera</name>
    <dbReference type="NCBI Taxonomy" id="96644"/>
    <lineage>
        <taxon>Eukaryota</taxon>
        <taxon>Metazoa</taxon>
        <taxon>Ecdysozoa</taxon>
        <taxon>Nematoda</taxon>
        <taxon>Chromadorea</taxon>
        <taxon>Rhabditida</taxon>
        <taxon>Rhabditina</taxon>
        <taxon>Rhabditomorpha</taxon>
        <taxon>Rhabditoidea</taxon>
        <taxon>Rhabditidae</taxon>
        <taxon>Mesorhabditinae</taxon>
        <taxon>Mesorhabditis</taxon>
    </lineage>
</organism>
<dbReference type="GO" id="GO:0030322">
    <property type="term" value="P:stabilization of membrane potential"/>
    <property type="evidence" value="ECO:0007669"/>
    <property type="project" value="TreeGrafter"/>
</dbReference>
<evidence type="ECO:0000256" key="6">
    <source>
        <dbReference type="SAM" id="Phobius"/>
    </source>
</evidence>
<proteinExistence type="predicted"/>
<evidence type="ECO:0000256" key="5">
    <source>
        <dbReference type="SAM" id="MobiDB-lite"/>
    </source>
</evidence>
<comment type="subcellular location">
    <subcellularLocation>
        <location evidence="1">Membrane</location>
        <topology evidence="1">Multi-pass membrane protein</topology>
    </subcellularLocation>
</comment>
<evidence type="ECO:0008006" key="9">
    <source>
        <dbReference type="Google" id="ProtNLM"/>
    </source>
</evidence>
<dbReference type="GO" id="GO:0005886">
    <property type="term" value="C:plasma membrane"/>
    <property type="evidence" value="ECO:0007669"/>
    <property type="project" value="TreeGrafter"/>
</dbReference>
<evidence type="ECO:0000313" key="8">
    <source>
        <dbReference type="Proteomes" id="UP001177023"/>
    </source>
</evidence>
<dbReference type="GO" id="GO:0022841">
    <property type="term" value="F:potassium ion leak channel activity"/>
    <property type="evidence" value="ECO:0007669"/>
    <property type="project" value="TreeGrafter"/>
</dbReference>
<evidence type="ECO:0000256" key="2">
    <source>
        <dbReference type="ARBA" id="ARBA00022692"/>
    </source>
</evidence>
<name>A0AA36CDE5_9BILA</name>
<accession>A0AA36CDE5</accession>
<evidence type="ECO:0000256" key="1">
    <source>
        <dbReference type="ARBA" id="ARBA00004141"/>
    </source>
</evidence>
<keyword evidence="8" id="KW-1185">Reference proteome</keyword>
<evidence type="ECO:0000313" key="7">
    <source>
        <dbReference type="EMBL" id="CAJ0565979.1"/>
    </source>
</evidence>
<keyword evidence="2 6" id="KW-0812">Transmembrane</keyword>
<evidence type="ECO:0000256" key="4">
    <source>
        <dbReference type="ARBA" id="ARBA00023136"/>
    </source>
</evidence>
<comment type="caution">
    <text evidence="7">The sequence shown here is derived from an EMBL/GenBank/DDBJ whole genome shotgun (WGS) entry which is preliminary data.</text>
</comment>
<dbReference type="PANTHER" id="PTHR11003:SF150">
    <property type="entry name" value="PROTEIN CBG08159"/>
    <property type="match status" value="1"/>
</dbReference>
<reference evidence="7" key="1">
    <citation type="submission" date="2023-06" db="EMBL/GenBank/DDBJ databases">
        <authorList>
            <person name="Delattre M."/>
        </authorList>
    </citation>
    <scope>NUCLEOTIDE SEQUENCE</scope>
    <source>
        <strain evidence="7">AF72</strain>
    </source>
</reference>
<dbReference type="SUPFAM" id="SSF81324">
    <property type="entry name" value="Voltage-gated potassium channels"/>
    <property type="match status" value="2"/>
</dbReference>
<evidence type="ECO:0000256" key="3">
    <source>
        <dbReference type="ARBA" id="ARBA00022989"/>
    </source>
</evidence>
<gene>
    <name evidence="7" type="ORF">MSPICULIGERA_LOCUS4599</name>
</gene>
<feature type="transmembrane region" description="Helical" evidence="6">
    <location>
        <begin position="130"/>
        <end position="150"/>
    </location>
</feature>
<dbReference type="PANTHER" id="PTHR11003">
    <property type="entry name" value="POTASSIUM CHANNEL, SUBFAMILY K"/>
    <property type="match status" value="1"/>
</dbReference>
<protein>
    <recommendedName>
        <fullName evidence="9">Potassium channel domain-containing protein</fullName>
    </recommendedName>
</protein>
<dbReference type="InterPro" id="IPR003280">
    <property type="entry name" value="2pore_dom_K_chnl"/>
</dbReference>
<keyword evidence="3 6" id="KW-1133">Transmembrane helix</keyword>
<sequence>MPHMEPKFELAFRRTLFFFVLILVYLILGASALSLLRPPRHDKGSLDKIERIDVKRAELLNVLWAETLAKSENDWEEMANQKMEAYEKTLLTSASSFVEQRDFTFWGHFERAFSMITTIGPIDCRELSTLGKMFCFVYSLLGVPLALLYLSHCNKMAACLCSSTKIFLSTFSLIFVGAVVYDIVEQGSDDTPFIDAYFSVFLQFSTIGEEDPRVRGIFTYILCLAGLSLMSVTFIVIQQEIEKRTAWFELQFSFLFGRAERWATENKPRSMDRVEEEEEEEEDDGY</sequence>
<dbReference type="GO" id="GO:0015271">
    <property type="term" value="F:outward rectifier potassium channel activity"/>
    <property type="evidence" value="ECO:0007669"/>
    <property type="project" value="TreeGrafter"/>
</dbReference>
<feature type="non-terminal residue" evidence="7">
    <location>
        <position position="1"/>
    </location>
</feature>
<dbReference type="Gene3D" id="1.10.287.70">
    <property type="match status" value="1"/>
</dbReference>
<dbReference type="AlphaFoldDB" id="A0AA36CDE5"/>